<gene>
    <name evidence="2" type="ORF">BCR42DRAFT_310732</name>
</gene>
<dbReference type="InterPro" id="IPR050357">
    <property type="entry name" value="Arrestin_domain-protein"/>
</dbReference>
<dbReference type="OrthoDB" id="7785529at2759"/>
<dbReference type="PANTHER" id="PTHR11188:SF17">
    <property type="entry name" value="FI21816P1"/>
    <property type="match status" value="1"/>
</dbReference>
<evidence type="ECO:0000313" key="2">
    <source>
        <dbReference type="EMBL" id="ORZ24641.1"/>
    </source>
</evidence>
<dbReference type="Gene3D" id="2.60.40.640">
    <property type="match status" value="2"/>
</dbReference>
<dbReference type="GO" id="GO:0015031">
    <property type="term" value="P:protein transport"/>
    <property type="evidence" value="ECO:0007669"/>
    <property type="project" value="TreeGrafter"/>
</dbReference>
<dbReference type="Pfam" id="PF02752">
    <property type="entry name" value="Arrestin_C"/>
    <property type="match status" value="1"/>
</dbReference>
<comment type="caution">
    <text evidence="2">The sequence shown here is derived from an EMBL/GenBank/DDBJ whole genome shotgun (WGS) entry which is preliminary data.</text>
</comment>
<protein>
    <recommendedName>
        <fullName evidence="1">Arrestin C-terminal-like domain-containing protein</fullName>
    </recommendedName>
</protein>
<dbReference type="InterPro" id="IPR014756">
    <property type="entry name" value="Ig_E-set"/>
</dbReference>
<dbReference type="PANTHER" id="PTHR11188">
    <property type="entry name" value="ARRESTIN DOMAIN CONTAINING PROTEIN"/>
    <property type="match status" value="1"/>
</dbReference>
<name>A0A1X2J0Z1_9FUNG</name>
<feature type="non-terminal residue" evidence="2">
    <location>
        <position position="310"/>
    </location>
</feature>
<accession>A0A1X2J0Z1</accession>
<dbReference type="STRING" id="90262.A0A1X2J0Z1"/>
<dbReference type="Proteomes" id="UP000193560">
    <property type="component" value="Unassembled WGS sequence"/>
</dbReference>
<proteinExistence type="predicted"/>
<evidence type="ECO:0000259" key="1">
    <source>
        <dbReference type="SMART" id="SM01017"/>
    </source>
</evidence>
<dbReference type="SMART" id="SM01017">
    <property type="entry name" value="Arrestin_C"/>
    <property type="match status" value="1"/>
</dbReference>
<dbReference type="EMBL" id="MCGE01000002">
    <property type="protein sequence ID" value="ORZ24641.1"/>
    <property type="molecule type" value="Genomic_DNA"/>
</dbReference>
<dbReference type="InterPro" id="IPR014752">
    <property type="entry name" value="Arrestin-like_C"/>
</dbReference>
<organism evidence="2 3">
    <name type="scientific">Absidia repens</name>
    <dbReference type="NCBI Taxonomy" id="90262"/>
    <lineage>
        <taxon>Eukaryota</taxon>
        <taxon>Fungi</taxon>
        <taxon>Fungi incertae sedis</taxon>
        <taxon>Mucoromycota</taxon>
        <taxon>Mucoromycotina</taxon>
        <taxon>Mucoromycetes</taxon>
        <taxon>Mucorales</taxon>
        <taxon>Cunninghamellaceae</taxon>
        <taxon>Absidia</taxon>
    </lineage>
</organism>
<dbReference type="GO" id="GO:0005737">
    <property type="term" value="C:cytoplasm"/>
    <property type="evidence" value="ECO:0007669"/>
    <property type="project" value="TreeGrafter"/>
</dbReference>
<dbReference type="AlphaFoldDB" id="A0A1X2J0Z1"/>
<dbReference type="InterPro" id="IPR011022">
    <property type="entry name" value="Arrestin_C-like"/>
</dbReference>
<feature type="non-terminal residue" evidence="2">
    <location>
        <position position="1"/>
    </location>
</feature>
<keyword evidence="3" id="KW-1185">Reference proteome</keyword>
<dbReference type="SUPFAM" id="SSF81296">
    <property type="entry name" value="E set domains"/>
    <property type="match status" value="1"/>
</dbReference>
<reference evidence="2 3" key="1">
    <citation type="submission" date="2016-07" db="EMBL/GenBank/DDBJ databases">
        <title>Pervasive Adenine N6-methylation of Active Genes in Fungi.</title>
        <authorList>
            <consortium name="DOE Joint Genome Institute"/>
            <person name="Mondo S.J."/>
            <person name="Dannebaum R.O."/>
            <person name="Kuo R.C."/>
            <person name="Labutti K."/>
            <person name="Haridas S."/>
            <person name="Kuo A."/>
            <person name="Salamov A."/>
            <person name="Ahrendt S.R."/>
            <person name="Lipzen A."/>
            <person name="Sullivan W."/>
            <person name="Andreopoulos W.B."/>
            <person name="Clum A."/>
            <person name="Lindquist E."/>
            <person name="Daum C."/>
            <person name="Ramamoorthy G.K."/>
            <person name="Gryganskyi A."/>
            <person name="Culley D."/>
            <person name="Magnuson J.K."/>
            <person name="James T.Y."/>
            <person name="O'Malley M.A."/>
            <person name="Stajich J.E."/>
            <person name="Spatafora J.W."/>
            <person name="Visel A."/>
            <person name="Grigoriev I.V."/>
        </authorList>
    </citation>
    <scope>NUCLEOTIDE SEQUENCE [LARGE SCALE GENOMIC DNA]</scope>
    <source>
        <strain evidence="2 3">NRRL 1336</strain>
    </source>
</reference>
<feature type="domain" description="Arrestin C-terminal-like" evidence="1">
    <location>
        <begin position="114"/>
        <end position="267"/>
    </location>
</feature>
<evidence type="ECO:0000313" key="3">
    <source>
        <dbReference type="Proteomes" id="UP000193560"/>
    </source>
</evidence>
<sequence>LKEKDTTCLFQKTKILNVTSDNKPPAKAFIMEPKLYTFPFEFVVPEDIELPSTMEFNKKARVRYTLSALHDKPMVPESLCPKAEYSVHILEFIDTNDKTYKVPQDKSSQMFLPKSNPLNRCIVRASLPRFGFTRGDIVSLSLVIHHYEPFCLSQAIDISLIRTVEIQNNKNTQIKEDILKSTKCDIEINRTPHFSQTMTRQLLIPTSTPPSIQFRGNLLRVQYKVRVSAQLSIPSSNQQQDKDALHDSCNVDIPIIVGTWPRASIPIDDDDDNDDNCVTMEEDTDFIEVVNSISGSETNQNDYSSISSDN</sequence>